<protein>
    <submittedName>
        <fullName evidence="1">Uncharacterized protein</fullName>
    </submittedName>
</protein>
<accession>A0A183PHN6</accession>
<sequence>MDINMAYDGLDDIGFAYSTGDTFSDDHLNTAENLSGNVTKDTVQQSLPHVSSGSVSSYQSASPTERVGFVNNVKAFGFFKSISVMPTVKLRLSITHISS</sequence>
<proteinExistence type="predicted"/>
<reference evidence="1 2" key="1">
    <citation type="submission" date="2018-11" db="EMBL/GenBank/DDBJ databases">
        <authorList>
            <consortium name="Pathogen Informatics"/>
        </authorList>
    </citation>
    <scope>NUCLEOTIDE SEQUENCE [LARGE SCALE GENOMIC DNA]</scope>
    <source>
        <strain>Denwood</strain>
        <strain evidence="2">Zambia</strain>
    </source>
</reference>
<evidence type="ECO:0000313" key="2">
    <source>
        <dbReference type="Proteomes" id="UP000269396"/>
    </source>
</evidence>
<organism evidence="1 2">
    <name type="scientific">Schistosoma mattheei</name>
    <dbReference type="NCBI Taxonomy" id="31246"/>
    <lineage>
        <taxon>Eukaryota</taxon>
        <taxon>Metazoa</taxon>
        <taxon>Spiralia</taxon>
        <taxon>Lophotrochozoa</taxon>
        <taxon>Platyhelminthes</taxon>
        <taxon>Trematoda</taxon>
        <taxon>Digenea</taxon>
        <taxon>Strigeidida</taxon>
        <taxon>Schistosomatoidea</taxon>
        <taxon>Schistosomatidae</taxon>
        <taxon>Schistosoma</taxon>
    </lineage>
</organism>
<dbReference type="EMBL" id="UZAL01033998">
    <property type="protein sequence ID" value="VDP64518.1"/>
    <property type="molecule type" value="Genomic_DNA"/>
</dbReference>
<keyword evidence="2" id="KW-1185">Reference proteome</keyword>
<name>A0A183PHN6_9TREM</name>
<dbReference type="AlphaFoldDB" id="A0A183PHN6"/>
<evidence type="ECO:0000313" key="1">
    <source>
        <dbReference type="EMBL" id="VDP64518.1"/>
    </source>
</evidence>
<dbReference type="Proteomes" id="UP000269396">
    <property type="component" value="Unassembled WGS sequence"/>
</dbReference>
<gene>
    <name evidence="1" type="ORF">SMTD_LOCUS13872</name>
</gene>